<dbReference type="GO" id="GO:0030694">
    <property type="term" value="C:bacterial-type flagellum basal body, rod"/>
    <property type="evidence" value="ECO:0007669"/>
    <property type="project" value="InterPro"/>
</dbReference>
<evidence type="ECO:0000256" key="3">
    <source>
        <dbReference type="ARBA" id="ARBA00014376"/>
    </source>
</evidence>
<reference evidence="9" key="1">
    <citation type="submission" date="2017-12" db="EMBL/GenBank/DDBJ databases">
        <title>Draft genome sequence of Telmatospirillum siberiense 26-4b1T, an acidotolerant peatland alphaproteobacterium potentially involved in sulfur cycling.</title>
        <authorList>
            <person name="Hausmann B."/>
            <person name="Pjevac P."/>
            <person name="Schreck K."/>
            <person name="Herbold C.W."/>
            <person name="Daims H."/>
            <person name="Wagner M."/>
            <person name="Pester M."/>
            <person name="Loy A."/>
        </authorList>
    </citation>
    <scope>NUCLEOTIDE SEQUENCE [LARGE SCALE GENOMIC DNA]</scope>
    <source>
        <strain evidence="9">26-4b1</strain>
    </source>
</reference>
<dbReference type="NCBIfam" id="TIGR01396">
    <property type="entry name" value="FlgB"/>
    <property type="match status" value="1"/>
</dbReference>
<evidence type="ECO:0000256" key="4">
    <source>
        <dbReference type="ARBA" id="ARBA00023143"/>
    </source>
</evidence>
<keyword evidence="8" id="KW-0969">Cilium</keyword>
<keyword evidence="8" id="KW-0966">Cell projection</keyword>
<proteinExistence type="inferred from homology"/>
<evidence type="ECO:0000256" key="6">
    <source>
        <dbReference type="PIRNR" id="PIRNR002889"/>
    </source>
</evidence>
<protein>
    <recommendedName>
        <fullName evidence="3 6">Flagellar basal body rod protein FlgB</fullName>
    </recommendedName>
</protein>
<dbReference type="OrthoDB" id="9788334at2"/>
<sequence>MLEDLTLFAMAQKSMDWLSRRQEVLSENVANANTANYQAKDLAPLSFKSLLDKDQSVHAATTNPMHISPEVIPAKFDAVKEKRPEESKPNGNSVLLEEQMEKIGDVKGKYELAINLFTKNLTMLKTAIGKGSS</sequence>
<evidence type="ECO:0000259" key="7">
    <source>
        <dbReference type="Pfam" id="PF00460"/>
    </source>
</evidence>
<evidence type="ECO:0000256" key="1">
    <source>
        <dbReference type="ARBA" id="ARBA00004117"/>
    </source>
</evidence>
<dbReference type="GO" id="GO:0071973">
    <property type="term" value="P:bacterial-type flagellum-dependent cell motility"/>
    <property type="evidence" value="ECO:0007669"/>
    <property type="project" value="InterPro"/>
</dbReference>
<organism evidence="8 9">
    <name type="scientific">Telmatospirillum siberiense</name>
    <dbReference type="NCBI Taxonomy" id="382514"/>
    <lineage>
        <taxon>Bacteria</taxon>
        <taxon>Pseudomonadati</taxon>
        <taxon>Pseudomonadota</taxon>
        <taxon>Alphaproteobacteria</taxon>
        <taxon>Rhodospirillales</taxon>
        <taxon>Rhodospirillaceae</taxon>
        <taxon>Telmatospirillum</taxon>
    </lineage>
</organism>
<accession>A0A2N3Q044</accession>
<dbReference type="Pfam" id="PF00460">
    <property type="entry name" value="Flg_bb_rod"/>
    <property type="match status" value="1"/>
</dbReference>
<comment type="caution">
    <text evidence="8">The sequence shown here is derived from an EMBL/GenBank/DDBJ whole genome shotgun (WGS) entry which is preliminary data.</text>
</comment>
<evidence type="ECO:0000313" key="8">
    <source>
        <dbReference type="EMBL" id="PKU26023.1"/>
    </source>
</evidence>
<keyword evidence="4 6" id="KW-0975">Bacterial flagellum</keyword>
<keyword evidence="8" id="KW-0282">Flagellum</keyword>
<comment type="function">
    <text evidence="5 6">Structural component of flagellum, the bacterial motility apparatus. Part of the rod structure of flagellar basal body.</text>
</comment>
<evidence type="ECO:0000256" key="5">
    <source>
        <dbReference type="ARBA" id="ARBA00024934"/>
    </source>
</evidence>
<comment type="subcellular location">
    <subcellularLocation>
        <location evidence="1 6">Bacterial flagellum basal body</location>
    </subcellularLocation>
</comment>
<gene>
    <name evidence="8" type="primary">flgB</name>
    <name evidence="8" type="ORF">CWS72_02445</name>
</gene>
<dbReference type="AlphaFoldDB" id="A0A2N3Q044"/>
<dbReference type="EMBL" id="PIUM01000002">
    <property type="protein sequence ID" value="PKU26023.1"/>
    <property type="molecule type" value="Genomic_DNA"/>
</dbReference>
<keyword evidence="9" id="KW-1185">Reference proteome</keyword>
<dbReference type="RefSeq" id="WP_101248984.1">
    <property type="nucleotide sequence ID" value="NZ_PIUM01000002.1"/>
</dbReference>
<evidence type="ECO:0000313" key="9">
    <source>
        <dbReference type="Proteomes" id="UP000233293"/>
    </source>
</evidence>
<comment type="subunit">
    <text evidence="6">The basal body constitutes a major portion of the flagellar organelle and consists of a number of rings mounted on a central rod.</text>
</comment>
<dbReference type="InterPro" id="IPR006300">
    <property type="entry name" value="FlgB"/>
</dbReference>
<name>A0A2N3Q044_9PROT</name>
<dbReference type="Proteomes" id="UP000233293">
    <property type="component" value="Unassembled WGS sequence"/>
</dbReference>
<dbReference type="PIRSF" id="PIRSF002889">
    <property type="entry name" value="Rod_FlgB"/>
    <property type="match status" value="1"/>
</dbReference>
<comment type="similarity">
    <text evidence="2 6">Belongs to the flagella basal body rod proteins family.</text>
</comment>
<dbReference type="InterPro" id="IPR001444">
    <property type="entry name" value="Flag_bb_rod_N"/>
</dbReference>
<feature type="domain" description="Flagellar basal body rod protein N-terminal" evidence="7">
    <location>
        <begin position="18"/>
        <end position="38"/>
    </location>
</feature>
<evidence type="ECO:0000256" key="2">
    <source>
        <dbReference type="ARBA" id="ARBA00009677"/>
    </source>
</evidence>